<comment type="caution">
    <text evidence="2">The sequence shown here is derived from an EMBL/GenBank/DDBJ whole genome shotgun (WGS) entry which is preliminary data.</text>
</comment>
<evidence type="ECO:0000313" key="2">
    <source>
        <dbReference type="EMBL" id="MQM00653.1"/>
    </source>
</evidence>
<dbReference type="EMBL" id="NMUH01002545">
    <property type="protein sequence ID" value="MQM00653.1"/>
    <property type="molecule type" value="Genomic_DNA"/>
</dbReference>
<feature type="region of interest" description="Disordered" evidence="1">
    <location>
        <begin position="1"/>
        <end position="53"/>
    </location>
</feature>
<protein>
    <submittedName>
        <fullName evidence="2">Uncharacterized protein</fullName>
    </submittedName>
</protein>
<feature type="compositionally biased region" description="Polar residues" evidence="1">
    <location>
        <begin position="1"/>
        <end position="18"/>
    </location>
</feature>
<organism evidence="2 3">
    <name type="scientific">Colocasia esculenta</name>
    <name type="common">Wild taro</name>
    <name type="synonym">Arum esculentum</name>
    <dbReference type="NCBI Taxonomy" id="4460"/>
    <lineage>
        <taxon>Eukaryota</taxon>
        <taxon>Viridiplantae</taxon>
        <taxon>Streptophyta</taxon>
        <taxon>Embryophyta</taxon>
        <taxon>Tracheophyta</taxon>
        <taxon>Spermatophyta</taxon>
        <taxon>Magnoliopsida</taxon>
        <taxon>Liliopsida</taxon>
        <taxon>Araceae</taxon>
        <taxon>Aroideae</taxon>
        <taxon>Colocasieae</taxon>
        <taxon>Colocasia</taxon>
    </lineage>
</organism>
<feature type="compositionally biased region" description="Polar residues" evidence="1">
    <location>
        <begin position="305"/>
        <end position="315"/>
    </location>
</feature>
<feature type="region of interest" description="Disordered" evidence="1">
    <location>
        <begin position="254"/>
        <end position="315"/>
    </location>
</feature>
<proteinExistence type="predicted"/>
<sequence>MSITDPSHTFHSASSSGHHVTEEHVIEEDEEDEIESQDDIDDNENVDEGHDEPLFDIARVNNTKVEYEQDLPDIFTSDQWIDEAMLNNSHNGIDVPCTLEGEEPHVEHFFTNKKNLIYALQIYSVQHIDIGLRIEVLHCNLHLVIGKVVVHVADAFICIWIRIKKGHLIIIIVIVANQDIIEVHVQGYNPLITISMAEMDQLPGPVDNSVLYAQEGHRSQFVYIGQETEVLKCWEHHRSLGGWPLDPRIILTDEGMPDTQPPQSTVGTYRRQRRHRDSTRTLPQQSQFDLLGETLDSISEDMDSETTQSESCDAI</sequence>
<evidence type="ECO:0000256" key="1">
    <source>
        <dbReference type="SAM" id="MobiDB-lite"/>
    </source>
</evidence>
<evidence type="ECO:0000313" key="3">
    <source>
        <dbReference type="Proteomes" id="UP000652761"/>
    </source>
</evidence>
<gene>
    <name evidence="2" type="ORF">Taro_033395</name>
</gene>
<accession>A0A843VNP2</accession>
<keyword evidence="3" id="KW-1185">Reference proteome</keyword>
<dbReference type="AlphaFoldDB" id="A0A843VNP2"/>
<name>A0A843VNP2_COLES</name>
<dbReference type="Proteomes" id="UP000652761">
    <property type="component" value="Unassembled WGS sequence"/>
</dbReference>
<reference evidence="2" key="1">
    <citation type="submission" date="2017-07" db="EMBL/GenBank/DDBJ databases">
        <title>Taro Niue Genome Assembly and Annotation.</title>
        <authorList>
            <person name="Atibalentja N."/>
            <person name="Keating K."/>
            <person name="Fields C.J."/>
        </authorList>
    </citation>
    <scope>NUCLEOTIDE SEQUENCE</scope>
    <source>
        <strain evidence="2">Niue_2</strain>
        <tissue evidence="2">Leaf</tissue>
    </source>
</reference>
<dbReference type="OrthoDB" id="672083at2759"/>
<feature type="compositionally biased region" description="Acidic residues" evidence="1">
    <location>
        <begin position="25"/>
        <end position="46"/>
    </location>
</feature>